<organism evidence="2 3">
    <name type="scientific">Lachnoclostridium phytofermentans</name>
    <dbReference type="NCBI Taxonomy" id="66219"/>
    <lineage>
        <taxon>Bacteria</taxon>
        <taxon>Bacillati</taxon>
        <taxon>Bacillota</taxon>
        <taxon>Clostridia</taxon>
        <taxon>Lachnospirales</taxon>
        <taxon>Lachnospiraceae</taxon>
    </lineage>
</organism>
<protein>
    <submittedName>
        <fullName evidence="2">Uncharacterized protein</fullName>
    </submittedName>
</protein>
<gene>
    <name evidence="2" type="ORF">DHW61_16165</name>
</gene>
<evidence type="ECO:0000256" key="1">
    <source>
        <dbReference type="SAM" id="Phobius"/>
    </source>
</evidence>
<dbReference type="AlphaFoldDB" id="A0A3D2XBK7"/>
<dbReference type="EMBL" id="DPVV01000530">
    <property type="protein sequence ID" value="HCL03915.1"/>
    <property type="molecule type" value="Genomic_DNA"/>
</dbReference>
<feature type="transmembrane region" description="Helical" evidence="1">
    <location>
        <begin position="6"/>
        <end position="25"/>
    </location>
</feature>
<accession>A0A3D2XBK7</accession>
<reference evidence="2 3" key="1">
    <citation type="journal article" date="2018" name="Nat. Biotechnol.">
        <title>A standardized bacterial taxonomy based on genome phylogeny substantially revises the tree of life.</title>
        <authorList>
            <person name="Parks D.H."/>
            <person name="Chuvochina M."/>
            <person name="Waite D.W."/>
            <person name="Rinke C."/>
            <person name="Skarshewski A."/>
            <person name="Chaumeil P.A."/>
            <person name="Hugenholtz P."/>
        </authorList>
    </citation>
    <scope>NUCLEOTIDE SEQUENCE [LARGE SCALE GENOMIC DNA]</scope>
    <source>
        <strain evidence="2">UBA11728</strain>
    </source>
</reference>
<dbReference type="Proteomes" id="UP000262969">
    <property type="component" value="Unassembled WGS sequence"/>
</dbReference>
<keyword evidence="1" id="KW-0812">Transmembrane</keyword>
<keyword evidence="1" id="KW-1133">Transmembrane helix</keyword>
<evidence type="ECO:0000313" key="2">
    <source>
        <dbReference type="EMBL" id="HCL03915.1"/>
    </source>
</evidence>
<keyword evidence="1" id="KW-0472">Membrane</keyword>
<name>A0A3D2XBK7_9FIRM</name>
<proteinExistence type="predicted"/>
<sequence>MYRKRIVCGIVVLIVLIGSIIYLRVSEARGWNKHDDIFTEDNSINLTPTEMPIGDGAMIISPGESPFGDDLLCLDFHLSSNFLT</sequence>
<comment type="caution">
    <text evidence="2">The sequence shown here is derived from an EMBL/GenBank/DDBJ whole genome shotgun (WGS) entry which is preliminary data.</text>
</comment>
<evidence type="ECO:0000313" key="3">
    <source>
        <dbReference type="Proteomes" id="UP000262969"/>
    </source>
</evidence>